<name>A0A8S9P757_BRACR</name>
<dbReference type="GO" id="GO:0007004">
    <property type="term" value="P:telomere maintenance via telomerase"/>
    <property type="evidence" value="ECO:0007669"/>
    <property type="project" value="TreeGrafter"/>
</dbReference>
<dbReference type="GO" id="GO:0000724">
    <property type="term" value="P:double-strand break repair via homologous recombination"/>
    <property type="evidence" value="ECO:0007669"/>
    <property type="project" value="TreeGrafter"/>
</dbReference>
<dbReference type="Proteomes" id="UP000712600">
    <property type="component" value="Unassembled WGS sequence"/>
</dbReference>
<dbReference type="Gene3D" id="2.40.50.140">
    <property type="entry name" value="Nucleic acid-binding proteins"/>
    <property type="match status" value="1"/>
</dbReference>
<dbReference type="PANTHER" id="PTHR23273">
    <property type="entry name" value="REPLICATION FACTOR A 1, RFA1"/>
    <property type="match status" value="1"/>
</dbReference>
<feature type="compositionally biased region" description="Basic and acidic residues" evidence="1">
    <location>
        <begin position="412"/>
        <end position="434"/>
    </location>
</feature>
<dbReference type="GO" id="GO:0005662">
    <property type="term" value="C:DNA replication factor A complex"/>
    <property type="evidence" value="ECO:0007669"/>
    <property type="project" value="TreeGrafter"/>
</dbReference>
<dbReference type="GO" id="GO:0043047">
    <property type="term" value="F:single-stranded telomeric DNA binding"/>
    <property type="evidence" value="ECO:0007669"/>
    <property type="project" value="TreeGrafter"/>
</dbReference>
<dbReference type="SUPFAM" id="SSF50249">
    <property type="entry name" value="Nucleic acid-binding proteins"/>
    <property type="match status" value="1"/>
</dbReference>
<dbReference type="GO" id="GO:0003684">
    <property type="term" value="F:damaged DNA binding"/>
    <property type="evidence" value="ECO:0007669"/>
    <property type="project" value="TreeGrafter"/>
</dbReference>
<dbReference type="EMBL" id="QGKX02001521">
    <property type="protein sequence ID" value="KAF3509047.1"/>
    <property type="molecule type" value="Genomic_DNA"/>
</dbReference>
<sequence>MESTGNSSVSGDRKASKKTVASSVAAKPNGKSPVSSTNPMNPNTVTALSSAHANQVMFFRDVSLGPREAGTVIQGFVPAGRVGTFDMVAGSVYRLRNFFGSRNKAQFSVADHIAIVSFSWNSDISVLENPPVLIPEDRFRFHSFEEFMATCDSKGDLYDYVGHMGLVNGQTLTDHTVLDEVAIAEKRHLCVHVQTHDGPVMKLYLWDNAASEFCQKFKSYGRIPHVLLVTTVNPKHLGGTLCLTSMSSSRVFMDDDVQPSKDYFECKAVKGPTSLMCSNKKCEKSEVTGVPQYLTKISVYDKSEQAVFVILGNAGKELTGKHATELVANYFESNEGAGADHCVPVPGALLDTIGQTRKFIVKVSDHNLKGKTQTITVTKILPLEAPLPATSDDIPTTMGDGSAPSSGFGDAAGDRDRKAADNLESDDAKRSKSG</sequence>
<feature type="region of interest" description="Disordered" evidence="1">
    <location>
        <begin position="386"/>
        <end position="434"/>
    </location>
</feature>
<dbReference type="InterPro" id="IPR012340">
    <property type="entry name" value="NA-bd_OB-fold"/>
</dbReference>
<dbReference type="GO" id="GO:0051321">
    <property type="term" value="P:meiotic cell cycle"/>
    <property type="evidence" value="ECO:0007669"/>
    <property type="project" value="TreeGrafter"/>
</dbReference>
<organism evidence="2 3">
    <name type="scientific">Brassica cretica</name>
    <name type="common">Mustard</name>
    <dbReference type="NCBI Taxonomy" id="69181"/>
    <lineage>
        <taxon>Eukaryota</taxon>
        <taxon>Viridiplantae</taxon>
        <taxon>Streptophyta</taxon>
        <taxon>Embryophyta</taxon>
        <taxon>Tracheophyta</taxon>
        <taxon>Spermatophyta</taxon>
        <taxon>Magnoliopsida</taxon>
        <taxon>eudicotyledons</taxon>
        <taxon>Gunneridae</taxon>
        <taxon>Pentapetalae</taxon>
        <taxon>rosids</taxon>
        <taxon>malvids</taxon>
        <taxon>Brassicales</taxon>
        <taxon>Brassicaceae</taxon>
        <taxon>Brassiceae</taxon>
        <taxon>Brassica</taxon>
    </lineage>
</organism>
<protein>
    <recommendedName>
        <fullName evidence="4">Replication factor A C-terminal domain-containing protein</fullName>
    </recommendedName>
</protein>
<dbReference type="GO" id="GO:0006289">
    <property type="term" value="P:nucleotide-excision repair"/>
    <property type="evidence" value="ECO:0007669"/>
    <property type="project" value="TreeGrafter"/>
</dbReference>
<evidence type="ECO:0000313" key="2">
    <source>
        <dbReference type="EMBL" id="KAF3509047.1"/>
    </source>
</evidence>
<evidence type="ECO:0000313" key="3">
    <source>
        <dbReference type="Proteomes" id="UP000712600"/>
    </source>
</evidence>
<dbReference type="AlphaFoldDB" id="A0A8S9P757"/>
<evidence type="ECO:0008006" key="4">
    <source>
        <dbReference type="Google" id="ProtNLM"/>
    </source>
</evidence>
<accession>A0A8S9P757</accession>
<evidence type="ECO:0000256" key="1">
    <source>
        <dbReference type="SAM" id="MobiDB-lite"/>
    </source>
</evidence>
<proteinExistence type="predicted"/>
<feature type="compositionally biased region" description="Low complexity" evidence="1">
    <location>
        <begin position="18"/>
        <end position="27"/>
    </location>
</feature>
<dbReference type="PANTHER" id="PTHR23273:SF162">
    <property type="entry name" value="REPLICATION FACTOR A C-TERMINAL DOMAIN-CONTAINING PROTEIN"/>
    <property type="match status" value="1"/>
</dbReference>
<feature type="compositionally biased region" description="Polar residues" evidence="1">
    <location>
        <begin position="1"/>
        <end position="10"/>
    </location>
</feature>
<comment type="caution">
    <text evidence="2">The sequence shown here is derived from an EMBL/GenBank/DDBJ whole genome shotgun (WGS) entry which is preliminary data.</text>
</comment>
<reference evidence="2" key="1">
    <citation type="submission" date="2019-12" db="EMBL/GenBank/DDBJ databases">
        <title>Genome sequencing and annotation of Brassica cretica.</title>
        <authorList>
            <person name="Studholme D.J."/>
            <person name="Sarris P."/>
        </authorList>
    </citation>
    <scope>NUCLEOTIDE SEQUENCE</scope>
    <source>
        <strain evidence="2">PFS-109/04</strain>
        <tissue evidence="2">Leaf</tissue>
    </source>
</reference>
<feature type="region of interest" description="Disordered" evidence="1">
    <location>
        <begin position="1"/>
        <end position="45"/>
    </location>
</feature>
<gene>
    <name evidence="2" type="ORF">F2Q69_00005333</name>
</gene>
<feature type="compositionally biased region" description="Polar residues" evidence="1">
    <location>
        <begin position="32"/>
        <end position="45"/>
    </location>
</feature>